<sequence>FQSTIGILVGNNANYRQGVHWIIQDVGKETAFANKTLTLEVSINNARETLSSIDLVCNACANGRNINIEYKSGPGSIKSETIKKQFIERDLFNANSLNEIQWRMKNTNLTKEKLVEWLIEHKNSLDNNRILGLFENYRLASTTYNTSITNTNRLISFLESDSSWYNSIFK</sequence>
<gene>
    <name evidence="1" type="ORF">V3I07_14755</name>
</gene>
<reference evidence="1 2" key="1">
    <citation type="submission" date="2024-02" db="EMBL/GenBank/DDBJ databases">
        <title>Comparative Genomic Analysis of Flavobacterium Species Causing Columnaris Disease of Freshwater Fish in Thailand: Insights into Virulence and Resistance Mechanisms.</title>
        <authorList>
            <person name="Nguyen D."/>
            <person name="Chokmangmeepisarn P."/>
            <person name="Khianchaikhan K."/>
            <person name="Morishita M."/>
            <person name="Bunnoy A."/>
            <person name="Rodkhum C."/>
        </authorList>
    </citation>
    <scope>NUCLEOTIDE SEQUENCE [LARGE SCALE GENOMIC DNA]</scope>
    <source>
        <strain evidence="1 2">CNRT2201</strain>
    </source>
</reference>
<dbReference type="EMBL" id="JAZGZP010000034">
    <property type="protein sequence ID" value="MFK7002142.1"/>
    <property type="molecule type" value="Genomic_DNA"/>
</dbReference>
<evidence type="ECO:0000313" key="1">
    <source>
        <dbReference type="EMBL" id="MFK7002142.1"/>
    </source>
</evidence>
<protein>
    <submittedName>
        <fullName evidence="1">Uncharacterized protein</fullName>
    </submittedName>
</protein>
<keyword evidence="2" id="KW-1185">Reference proteome</keyword>
<proteinExistence type="predicted"/>
<feature type="non-terminal residue" evidence="1">
    <location>
        <position position="1"/>
    </location>
</feature>
<comment type="caution">
    <text evidence="1">The sequence shown here is derived from an EMBL/GenBank/DDBJ whole genome shotgun (WGS) entry which is preliminary data.</text>
</comment>
<name>A0ABW8PC59_9FLAO</name>
<dbReference type="Proteomes" id="UP001621706">
    <property type="component" value="Unassembled WGS sequence"/>
</dbReference>
<accession>A0ABW8PC59</accession>
<evidence type="ECO:0000313" key="2">
    <source>
        <dbReference type="Proteomes" id="UP001621706"/>
    </source>
</evidence>
<dbReference type="RefSeq" id="WP_405344171.1">
    <property type="nucleotide sequence ID" value="NZ_JAZGZP010000034.1"/>
</dbReference>
<organism evidence="1 2">
    <name type="scientific">Flavobacterium oreochromis</name>
    <dbReference type="NCBI Taxonomy" id="2906078"/>
    <lineage>
        <taxon>Bacteria</taxon>
        <taxon>Pseudomonadati</taxon>
        <taxon>Bacteroidota</taxon>
        <taxon>Flavobacteriia</taxon>
        <taxon>Flavobacteriales</taxon>
        <taxon>Flavobacteriaceae</taxon>
        <taxon>Flavobacterium</taxon>
    </lineage>
</organism>